<keyword evidence="3" id="KW-1185">Reference proteome</keyword>
<dbReference type="Proteomes" id="UP000001591">
    <property type="component" value="Chromosome"/>
</dbReference>
<protein>
    <submittedName>
        <fullName evidence="2">Uncharacterized protein</fullName>
    </submittedName>
</protein>
<evidence type="ECO:0000313" key="3">
    <source>
        <dbReference type="Proteomes" id="UP000001591"/>
    </source>
</evidence>
<evidence type="ECO:0000313" key="2">
    <source>
        <dbReference type="EMBL" id="ACJ00735.1"/>
    </source>
</evidence>
<name>B6IWR1_RHOCS</name>
<dbReference type="KEGG" id="rce:RC1_3375"/>
<proteinExistence type="predicted"/>
<dbReference type="AlphaFoldDB" id="B6IWR1"/>
<evidence type="ECO:0000256" key="1">
    <source>
        <dbReference type="SAM" id="MobiDB-lite"/>
    </source>
</evidence>
<organism evidence="2 3">
    <name type="scientific">Rhodospirillum centenum (strain ATCC 51521 / SW)</name>
    <dbReference type="NCBI Taxonomy" id="414684"/>
    <lineage>
        <taxon>Bacteria</taxon>
        <taxon>Pseudomonadati</taxon>
        <taxon>Pseudomonadota</taxon>
        <taxon>Alphaproteobacteria</taxon>
        <taxon>Rhodospirillales</taxon>
        <taxon>Rhodospirillaceae</taxon>
        <taxon>Rhodospirillum</taxon>
    </lineage>
</organism>
<reference evidence="2 3" key="1">
    <citation type="journal article" date="2010" name="BMC Genomics">
        <title>Metabolic flexibility revealed in the genome of the cyst-forming alpha-1 proteobacterium Rhodospirillum centenum.</title>
        <authorList>
            <person name="Lu Y.K."/>
            <person name="Marden J."/>
            <person name="Han M."/>
            <person name="Swingley W.D."/>
            <person name="Mastrian S.D."/>
            <person name="Chowdhury S.R."/>
            <person name="Hao J."/>
            <person name="Helmy T."/>
            <person name="Kim S."/>
            <person name="Kurdoglu A.A."/>
            <person name="Matthies H.J."/>
            <person name="Rollo D."/>
            <person name="Stothard P."/>
            <person name="Blankenship R.E."/>
            <person name="Bauer C.E."/>
            <person name="Touchman J.W."/>
        </authorList>
    </citation>
    <scope>NUCLEOTIDE SEQUENCE [LARGE SCALE GENOMIC DNA]</scope>
    <source>
        <strain evidence="3">ATCC 51521 / SW</strain>
    </source>
</reference>
<dbReference type="STRING" id="414684.RC1_3375"/>
<sequence length="66" mass="7037">MTALLSVGPEGSGRVRAVNSRSRGRAPAMVPGSAQGRAGQPCRNTSGYRVKGDFTVPIYWSKTRDN</sequence>
<dbReference type="HOGENOM" id="CLU_2828363_0_0_5"/>
<feature type="region of interest" description="Disordered" evidence="1">
    <location>
        <begin position="1"/>
        <end position="46"/>
    </location>
</feature>
<accession>B6IWR1</accession>
<gene>
    <name evidence="2" type="ordered locus">RC1_3375</name>
</gene>
<dbReference type="EMBL" id="CP000613">
    <property type="protein sequence ID" value="ACJ00735.1"/>
    <property type="molecule type" value="Genomic_DNA"/>
</dbReference>